<feature type="transmembrane region" description="Helical" evidence="2">
    <location>
        <begin position="67"/>
        <end position="86"/>
    </location>
</feature>
<evidence type="ECO:0000313" key="4">
    <source>
        <dbReference type="Proteomes" id="UP001430172"/>
    </source>
</evidence>
<evidence type="ECO:0000256" key="1">
    <source>
        <dbReference type="SAM" id="MobiDB-lite"/>
    </source>
</evidence>
<accession>A0ABS2CM68</accession>
<dbReference type="Proteomes" id="UP001430172">
    <property type="component" value="Unassembled WGS sequence"/>
</dbReference>
<keyword evidence="2" id="KW-1133">Transmembrane helix</keyword>
<feature type="compositionally biased region" description="Basic and acidic residues" evidence="1">
    <location>
        <begin position="115"/>
        <end position="125"/>
    </location>
</feature>
<protein>
    <submittedName>
        <fullName evidence="3">DUF2304 domain-containing protein</fullName>
    </submittedName>
</protein>
<evidence type="ECO:0000256" key="2">
    <source>
        <dbReference type="SAM" id="Phobius"/>
    </source>
</evidence>
<dbReference type="Pfam" id="PF10066">
    <property type="entry name" value="DUF2304"/>
    <property type="match status" value="1"/>
</dbReference>
<dbReference type="InterPro" id="IPR019277">
    <property type="entry name" value="DUF2304"/>
</dbReference>
<gene>
    <name evidence="3" type="ORF">JQN70_11335</name>
</gene>
<feature type="region of interest" description="Disordered" evidence="1">
    <location>
        <begin position="106"/>
        <end position="125"/>
    </location>
</feature>
<feature type="transmembrane region" description="Helical" evidence="2">
    <location>
        <begin position="28"/>
        <end position="47"/>
    </location>
</feature>
<reference evidence="3" key="1">
    <citation type="submission" date="2021-02" db="EMBL/GenBank/DDBJ databases">
        <title>Phycicoccus sp. MQZ13P-5T, whole genome shotgun sequence.</title>
        <authorList>
            <person name="Tuo L."/>
        </authorList>
    </citation>
    <scope>NUCLEOTIDE SEQUENCE</scope>
    <source>
        <strain evidence="3">MQZ13P-5</strain>
    </source>
</reference>
<evidence type="ECO:0000313" key="3">
    <source>
        <dbReference type="EMBL" id="MBM6400982.1"/>
    </source>
</evidence>
<organism evidence="3 4">
    <name type="scientific">Phycicoccus sonneratiae</name>
    <dbReference type="NCBI Taxonomy" id="2807628"/>
    <lineage>
        <taxon>Bacteria</taxon>
        <taxon>Bacillati</taxon>
        <taxon>Actinomycetota</taxon>
        <taxon>Actinomycetes</taxon>
        <taxon>Micrococcales</taxon>
        <taxon>Intrasporangiaceae</taxon>
        <taxon>Phycicoccus</taxon>
    </lineage>
</organism>
<keyword evidence="2" id="KW-0472">Membrane</keyword>
<keyword evidence="4" id="KW-1185">Reference proteome</keyword>
<dbReference type="EMBL" id="JAFDVD010000012">
    <property type="protein sequence ID" value="MBM6400982.1"/>
    <property type="molecule type" value="Genomic_DNA"/>
</dbReference>
<name>A0ABS2CM68_9MICO</name>
<keyword evidence="2" id="KW-0812">Transmembrane</keyword>
<sequence>MLIQVILVAVIGAVVARLFRSRGARSQAIRRLGLLVFAAFAVVSVFFPDLWSRIARAVGVGRGTDLVLYALVVAFLSYTVTSYLRFRDLESRYTRLARRIALDEVAGTLPTPEPPARDEQDPGRA</sequence>
<proteinExistence type="predicted"/>
<comment type="caution">
    <text evidence="3">The sequence shown here is derived from an EMBL/GenBank/DDBJ whole genome shotgun (WGS) entry which is preliminary data.</text>
</comment>